<feature type="domain" description="HNH nuclease" evidence="2">
    <location>
        <begin position="153"/>
        <end position="243"/>
    </location>
</feature>
<dbReference type="HOGENOM" id="CLU_039755_0_0_1"/>
<dbReference type="EMBL" id="KN847476">
    <property type="protein sequence ID" value="KIX08173.1"/>
    <property type="molecule type" value="Genomic_DNA"/>
</dbReference>
<dbReference type="Pfam" id="PF13391">
    <property type="entry name" value="HNH_2"/>
    <property type="match status" value="1"/>
</dbReference>
<evidence type="ECO:0000313" key="4">
    <source>
        <dbReference type="Proteomes" id="UP000053617"/>
    </source>
</evidence>
<dbReference type="InterPro" id="IPR003615">
    <property type="entry name" value="HNH_nuc"/>
</dbReference>
<dbReference type="OrthoDB" id="5416097at2759"/>
<evidence type="ECO:0000313" key="3">
    <source>
        <dbReference type="EMBL" id="KIX08173.1"/>
    </source>
</evidence>
<accession>A0A0D2HCJ6</accession>
<dbReference type="GeneID" id="25290900"/>
<reference evidence="3 4" key="1">
    <citation type="submission" date="2015-01" db="EMBL/GenBank/DDBJ databases">
        <title>The Genome Sequence of Rhinocladiella mackenzie CBS 650.93.</title>
        <authorList>
            <consortium name="The Broad Institute Genomics Platform"/>
            <person name="Cuomo C."/>
            <person name="de Hoog S."/>
            <person name="Gorbushina A."/>
            <person name="Stielow B."/>
            <person name="Teixiera M."/>
            <person name="Abouelleil A."/>
            <person name="Chapman S.B."/>
            <person name="Priest M."/>
            <person name="Young S.K."/>
            <person name="Wortman J."/>
            <person name="Nusbaum C."/>
            <person name="Birren B."/>
        </authorList>
    </citation>
    <scope>NUCLEOTIDE SEQUENCE [LARGE SCALE GENOMIC DNA]</scope>
    <source>
        <strain evidence="3 4">CBS 650.93</strain>
    </source>
</reference>
<sequence>MEWPKQQASQIDSAEFSNEDYNIRSPARTKLLVQIKEVIGNVSVSPAFWACCHLADMNCLRDIANSPEQMILGYDEPLVFLSLRWTQRFRDSGLPGSEVASQRSEGPNKHKVNPDGQSWVQRSVEEANNRSPYCSIILRSDNAPCRERDDDKCVLTKQPLPEAAHIFPCRVLDSPAKGSRTSSMIPDFWKLLRLFWEKDRVNKWKETIFPSSQNPNTDIDKCFNLISLDASAHVKWANGLFALKPLELSGDQKQLTVQFFWQVPGNYDISSRIDLLTEPASSKGLENAGGHVLPRVVDGGPARFIRSGDMFTFTTKDPKNLPLPSMKLLEMQWFLQRLVGMCGGAGWPSLDLDDDENIDDGRGWLIPDHTSIVDNPLKRVCERVSAEEAAGITPEISNGDAMSF</sequence>
<dbReference type="Proteomes" id="UP000053617">
    <property type="component" value="Unassembled WGS sequence"/>
</dbReference>
<evidence type="ECO:0000256" key="1">
    <source>
        <dbReference type="SAM" id="MobiDB-lite"/>
    </source>
</evidence>
<proteinExistence type="predicted"/>
<evidence type="ECO:0000259" key="2">
    <source>
        <dbReference type="Pfam" id="PF13391"/>
    </source>
</evidence>
<dbReference type="VEuPathDB" id="FungiDB:Z518_02829"/>
<protein>
    <recommendedName>
        <fullName evidence="2">HNH nuclease domain-containing protein</fullName>
    </recommendedName>
</protein>
<dbReference type="AlphaFoldDB" id="A0A0D2HCJ6"/>
<keyword evidence="4" id="KW-1185">Reference proteome</keyword>
<feature type="region of interest" description="Disordered" evidence="1">
    <location>
        <begin position="94"/>
        <end position="116"/>
    </location>
</feature>
<organism evidence="3 4">
    <name type="scientific">Rhinocladiella mackenziei CBS 650.93</name>
    <dbReference type="NCBI Taxonomy" id="1442369"/>
    <lineage>
        <taxon>Eukaryota</taxon>
        <taxon>Fungi</taxon>
        <taxon>Dikarya</taxon>
        <taxon>Ascomycota</taxon>
        <taxon>Pezizomycotina</taxon>
        <taxon>Eurotiomycetes</taxon>
        <taxon>Chaetothyriomycetidae</taxon>
        <taxon>Chaetothyriales</taxon>
        <taxon>Herpotrichiellaceae</taxon>
        <taxon>Rhinocladiella</taxon>
    </lineage>
</organism>
<gene>
    <name evidence="3" type="ORF">Z518_02829</name>
</gene>
<dbReference type="RefSeq" id="XP_013275309.1">
    <property type="nucleotide sequence ID" value="XM_013419855.1"/>
</dbReference>
<name>A0A0D2HCJ6_9EURO</name>